<protein>
    <recommendedName>
        <fullName evidence="3">Copia protein</fullName>
    </recommendedName>
</protein>
<organism evidence="1 2">
    <name type="scientific">Austropuccinia psidii MF-1</name>
    <dbReference type="NCBI Taxonomy" id="1389203"/>
    <lineage>
        <taxon>Eukaryota</taxon>
        <taxon>Fungi</taxon>
        <taxon>Dikarya</taxon>
        <taxon>Basidiomycota</taxon>
        <taxon>Pucciniomycotina</taxon>
        <taxon>Pucciniomycetes</taxon>
        <taxon>Pucciniales</taxon>
        <taxon>Sphaerophragmiaceae</taxon>
        <taxon>Austropuccinia</taxon>
    </lineage>
</organism>
<dbReference type="EMBL" id="AVOT02041738">
    <property type="protein sequence ID" value="MBW0537089.1"/>
    <property type="molecule type" value="Genomic_DNA"/>
</dbReference>
<accession>A0A9Q3FDB1</accession>
<name>A0A9Q3FDB1_9BASI</name>
<dbReference type="AlphaFoldDB" id="A0A9Q3FDB1"/>
<dbReference type="PANTHER" id="PTHR11439:SF463">
    <property type="entry name" value="REVERSE TRANSCRIPTASE TY1_COPIA-TYPE DOMAIN-CONTAINING PROTEIN"/>
    <property type="match status" value="1"/>
</dbReference>
<evidence type="ECO:0000313" key="2">
    <source>
        <dbReference type="Proteomes" id="UP000765509"/>
    </source>
</evidence>
<dbReference type="CDD" id="cd09272">
    <property type="entry name" value="RNase_HI_RT_Ty1"/>
    <property type="match status" value="1"/>
</dbReference>
<gene>
    <name evidence="1" type="ORF">O181_076804</name>
</gene>
<evidence type="ECO:0000313" key="1">
    <source>
        <dbReference type="EMBL" id="MBW0537089.1"/>
    </source>
</evidence>
<sequence length="162" mass="18317">MGILISKKNQSSQRNCFVDANWGGKGNRSTHGYLVMHGLNPIAWQSKRQTTIASSTAQAEYMALLFSATETLWLYHLLHNILKNTPPTLLLDNKTSVGILTDWMNCKQTRHLIRDFSIIKEYVATRKLTLQCISTSNQLADIMTKPLGSMKTKQFISEINCL</sequence>
<dbReference type="Proteomes" id="UP000765509">
    <property type="component" value="Unassembled WGS sequence"/>
</dbReference>
<comment type="caution">
    <text evidence="1">The sequence shown here is derived from an EMBL/GenBank/DDBJ whole genome shotgun (WGS) entry which is preliminary data.</text>
</comment>
<dbReference type="OrthoDB" id="3799035at2759"/>
<evidence type="ECO:0008006" key="3">
    <source>
        <dbReference type="Google" id="ProtNLM"/>
    </source>
</evidence>
<proteinExistence type="predicted"/>
<reference evidence="1" key="1">
    <citation type="submission" date="2021-03" db="EMBL/GenBank/DDBJ databases">
        <title>Draft genome sequence of rust myrtle Austropuccinia psidii MF-1, a brazilian biotype.</title>
        <authorList>
            <person name="Quecine M.C."/>
            <person name="Pachon D.M.R."/>
            <person name="Bonatelli M.L."/>
            <person name="Correr F.H."/>
            <person name="Franceschini L.M."/>
            <person name="Leite T.F."/>
            <person name="Margarido G.R.A."/>
            <person name="Almeida C.A."/>
            <person name="Ferrarezi J.A."/>
            <person name="Labate C.A."/>
        </authorList>
    </citation>
    <scope>NUCLEOTIDE SEQUENCE</scope>
    <source>
        <strain evidence="1">MF-1</strain>
    </source>
</reference>
<keyword evidence="2" id="KW-1185">Reference proteome</keyword>
<dbReference type="PANTHER" id="PTHR11439">
    <property type="entry name" value="GAG-POL-RELATED RETROTRANSPOSON"/>
    <property type="match status" value="1"/>
</dbReference>